<reference evidence="2" key="1">
    <citation type="submission" date="2021-02" db="EMBL/GenBank/DDBJ databases">
        <title>Copper resistance gene diversity in local Xanthomonas species at agrochemical polluted sites in Trinidad, Trinidad and Tobago.</title>
        <authorList>
            <person name="Ramnarine S.D.B.J."/>
            <person name="Ramsubhag A."/>
            <person name="Jayaraman J."/>
        </authorList>
    </citation>
    <scope>NUCLEOTIDE SEQUENCE</scope>
    <source>
        <strain evidence="2">CaNP6A</strain>
    </source>
</reference>
<accession>A0ABS8NRN9</accession>
<dbReference type="RefSeq" id="WP_230434143.1">
    <property type="nucleotide sequence ID" value="NZ_JAFFQI010000164.1"/>
</dbReference>
<keyword evidence="3" id="KW-1185">Reference proteome</keyword>
<organism evidence="2 3">
    <name type="scientific">Xanthomonas melonis</name>
    <dbReference type="NCBI Taxonomy" id="56456"/>
    <lineage>
        <taxon>Bacteria</taxon>
        <taxon>Pseudomonadati</taxon>
        <taxon>Pseudomonadota</taxon>
        <taxon>Gammaproteobacteria</taxon>
        <taxon>Lysobacterales</taxon>
        <taxon>Lysobacteraceae</taxon>
        <taxon>Xanthomonas</taxon>
    </lineage>
</organism>
<evidence type="ECO:0000313" key="3">
    <source>
        <dbReference type="Proteomes" id="UP001430396"/>
    </source>
</evidence>
<comment type="caution">
    <text evidence="2">The sequence shown here is derived from an EMBL/GenBank/DDBJ whole genome shotgun (WGS) entry which is preliminary data.</text>
</comment>
<name>A0ABS8NRN9_9XANT</name>
<evidence type="ECO:0000313" key="2">
    <source>
        <dbReference type="EMBL" id="MCD0265099.1"/>
    </source>
</evidence>
<gene>
    <name evidence="2" type="ORF">JWH11_01315</name>
</gene>
<feature type="chain" id="PRO_5046348354" evidence="1">
    <location>
        <begin position="28"/>
        <end position="181"/>
    </location>
</feature>
<dbReference type="PROSITE" id="PS51257">
    <property type="entry name" value="PROKAR_LIPOPROTEIN"/>
    <property type="match status" value="1"/>
</dbReference>
<dbReference type="EMBL" id="JAFFQI010000164">
    <property type="protein sequence ID" value="MCD0265099.1"/>
    <property type="molecule type" value="Genomic_DNA"/>
</dbReference>
<dbReference type="Gene3D" id="3.55.50.30">
    <property type="match status" value="1"/>
</dbReference>
<proteinExistence type="predicted"/>
<feature type="signal peptide" evidence="1">
    <location>
        <begin position="1"/>
        <end position="27"/>
    </location>
</feature>
<sequence>MSVVCNRLLPIAVAFGNVFLCAGQAVAACQPGPFPLSLPAQRLDERLQELAHRTGCAVDVDPGLTQGKRSVALSGSLSADQAFIQSVRGSGLEVRPVQGRWQVDRAQQHYFFGRTAVLRETIAQARKQGDVTQGQSRRLVAELAKVEKGVLRHVREQGFLSAAERASYERTLTAVDQALRH</sequence>
<protein>
    <submittedName>
        <fullName evidence="2">STN domain-containing protein</fullName>
    </submittedName>
</protein>
<evidence type="ECO:0000256" key="1">
    <source>
        <dbReference type="SAM" id="SignalP"/>
    </source>
</evidence>
<dbReference type="Proteomes" id="UP001430396">
    <property type="component" value="Unassembled WGS sequence"/>
</dbReference>
<keyword evidence="1" id="KW-0732">Signal</keyword>